<reference evidence="2 3" key="1">
    <citation type="submission" date="2021-06" db="EMBL/GenBank/DDBJ databases">
        <title>A haploid diamondback moth (Plutella xylostella L.) genome assembly resolves 31 chromosomes and identifies a diamide resistance mutation.</title>
        <authorList>
            <person name="Ward C.M."/>
            <person name="Perry K.D."/>
            <person name="Baker G."/>
            <person name="Powis K."/>
            <person name="Heckel D.G."/>
            <person name="Baxter S.W."/>
        </authorList>
    </citation>
    <scope>NUCLEOTIDE SEQUENCE [LARGE SCALE GENOMIC DNA]</scope>
    <source>
        <strain evidence="2 3">LV</strain>
        <tissue evidence="2">Single pupa</tissue>
    </source>
</reference>
<dbReference type="EMBL" id="JAHIBW010000025">
    <property type="protein sequence ID" value="KAG7297876.1"/>
    <property type="molecule type" value="Genomic_DNA"/>
</dbReference>
<proteinExistence type="predicted"/>
<feature type="compositionally biased region" description="Polar residues" evidence="1">
    <location>
        <begin position="113"/>
        <end position="124"/>
    </location>
</feature>
<sequence>MDKQRRRERHLRLNEILEELECTEDEPLPDFISILPPENICYKYMLTSQMRIPVTKIKYLCRTRVPGSQLRVQAIVHYNEPDISESDDDEDSLSLADLAKLRRIGAEQEVLNMPSTSHQPPTQLTKRRKIAASDQENQPNIPTPPIPEKPVVSKTKSYMWTSCDIRPIQRPWIEKQGPQNINTQLYYLIAYLMRIP</sequence>
<evidence type="ECO:0000256" key="1">
    <source>
        <dbReference type="SAM" id="MobiDB-lite"/>
    </source>
</evidence>
<accession>A0ABQ7PY08</accession>
<feature type="region of interest" description="Disordered" evidence="1">
    <location>
        <begin position="109"/>
        <end position="152"/>
    </location>
</feature>
<evidence type="ECO:0000313" key="2">
    <source>
        <dbReference type="EMBL" id="KAG7297876.1"/>
    </source>
</evidence>
<name>A0ABQ7PY08_PLUXY</name>
<protein>
    <submittedName>
        <fullName evidence="2">Uncharacterized protein</fullName>
    </submittedName>
</protein>
<keyword evidence="3" id="KW-1185">Reference proteome</keyword>
<dbReference type="Proteomes" id="UP000823941">
    <property type="component" value="Chromosome 25"/>
</dbReference>
<comment type="caution">
    <text evidence="2">The sequence shown here is derived from an EMBL/GenBank/DDBJ whole genome shotgun (WGS) entry which is preliminary data.</text>
</comment>
<gene>
    <name evidence="2" type="ORF">JYU34_018630</name>
</gene>
<organism evidence="2 3">
    <name type="scientific">Plutella xylostella</name>
    <name type="common">Diamondback moth</name>
    <name type="synonym">Plutella maculipennis</name>
    <dbReference type="NCBI Taxonomy" id="51655"/>
    <lineage>
        <taxon>Eukaryota</taxon>
        <taxon>Metazoa</taxon>
        <taxon>Ecdysozoa</taxon>
        <taxon>Arthropoda</taxon>
        <taxon>Hexapoda</taxon>
        <taxon>Insecta</taxon>
        <taxon>Pterygota</taxon>
        <taxon>Neoptera</taxon>
        <taxon>Endopterygota</taxon>
        <taxon>Lepidoptera</taxon>
        <taxon>Glossata</taxon>
        <taxon>Ditrysia</taxon>
        <taxon>Yponomeutoidea</taxon>
        <taxon>Plutellidae</taxon>
        <taxon>Plutella</taxon>
    </lineage>
</organism>
<evidence type="ECO:0000313" key="3">
    <source>
        <dbReference type="Proteomes" id="UP000823941"/>
    </source>
</evidence>